<dbReference type="OrthoDB" id="9774290at2"/>
<keyword evidence="2 4" id="KW-0808">Transferase</keyword>
<keyword evidence="5" id="KW-0175">Coiled coil</keyword>
<dbReference type="AlphaFoldDB" id="A0A2K9HEU0"/>
<reference evidence="6 7" key="1">
    <citation type="submission" date="2016-12" db="EMBL/GenBank/DDBJ databases">
        <title>The whole genome sequencing and assembly of Lactobacillus alimentarius DSM 20249T strain.</title>
        <authorList>
            <person name="Lee Y.-J."/>
            <person name="Yi H."/>
            <person name="Bahn Y.-S."/>
            <person name="Kim J.F."/>
            <person name="Lee D.-W."/>
        </authorList>
    </citation>
    <scope>NUCLEOTIDE SEQUENCE [LARGE SCALE GENOMIC DNA]</scope>
    <source>
        <strain evidence="6 7">DSM 20249</strain>
    </source>
</reference>
<comment type="similarity">
    <text evidence="1 4">Belongs to the glycerate kinase type-1 family.</text>
</comment>
<sequence>MKIVLAPDSYKNSLTAKQVAASIKKGFQKVYPNAEYVSFPMADGGEGTVQSLVDAKNGQIITEKVVNPLGNPTEAQYGLIDDGSVAVIEMAQASGIQYINQFTQNPYITTTFGTGELIKSAIKHGAKTVIIGIGGSATNDGGAGMAQALGAHLLDEKGDELQYGGAMLKKLDKVDISEMLPELSDTEIIIASDVTNPLTGPNGASHVFGPQKGANEEMVEFLDEALSHYADVLKRDLGKDLENVPGAGAAGGLGAGLLAFTNSQMRSGVDIVVNYTGLKEKVKGADVVITGEGQIDFQTKFGKTPIGVAKAAKAVDPDTTVIAIAGSVGEKISELYPLGIDAIFTCVPGIEELSKAIQDTDKNLQQVSENIARLIKKV</sequence>
<evidence type="ECO:0000313" key="7">
    <source>
        <dbReference type="Proteomes" id="UP000234653"/>
    </source>
</evidence>
<dbReference type="GO" id="GO:0008887">
    <property type="term" value="F:glycerate kinase activity"/>
    <property type="evidence" value="ECO:0007669"/>
    <property type="project" value="UniProtKB-UniRule"/>
</dbReference>
<dbReference type="Gene3D" id="3.40.50.10350">
    <property type="entry name" value="Glycerate kinase, domain 1"/>
    <property type="match status" value="1"/>
</dbReference>
<dbReference type="InterPro" id="IPR018193">
    <property type="entry name" value="Glyc_kinase_flavodox-like_fold"/>
</dbReference>
<accession>A0A2K9HEU0</accession>
<feature type="coiled-coil region" evidence="5">
    <location>
        <begin position="350"/>
        <end position="377"/>
    </location>
</feature>
<evidence type="ECO:0000256" key="5">
    <source>
        <dbReference type="SAM" id="Coils"/>
    </source>
</evidence>
<evidence type="ECO:0000313" key="6">
    <source>
        <dbReference type="EMBL" id="AUI71070.1"/>
    </source>
</evidence>
<evidence type="ECO:0000256" key="4">
    <source>
        <dbReference type="PIRNR" id="PIRNR006078"/>
    </source>
</evidence>
<dbReference type="STRING" id="1423720.FC67_GL001703"/>
<keyword evidence="3 4" id="KW-0418">Kinase</keyword>
<dbReference type="InterPro" id="IPR018197">
    <property type="entry name" value="Glycerate_kinase_RE-like"/>
</dbReference>
<protein>
    <submittedName>
        <fullName evidence="6">Glycerate 2-kinase</fullName>
    </submittedName>
</protein>
<name>A0A2K9HEU0_9LACO</name>
<evidence type="ECO:0000256" key="1">
    <source>
        <dbReference type="ARBA" id="ARBA00006284"/>
    </source>
</evidence>
<dbReference type="Gene3D" id="3.90.1510.10">
    <property type="entry name" value="Glycerate kinase, domain 2"/>
    <property type="match status" value="1"/>
</dbReference>
<dbReference type="Proteomes" id="UP000234653">
    <property type="component" value="Chromosome"/>
</dbReference>
<dbReference type="InterPro" id="IPR004381">
    <property type="entry name" value="Glycerate_kinase"/>
</dbReference>
<dbReference type="PANTHER" id="PTHR21599">
    <property type="entry name" value="GLYCERATE KINASE"/>
    <property type="match status" value="1"/>
</dbReference>
<dbReference type="NCBIfam" id="TIGR00045">
    <property type="entry name" value="glycerate kinase"/>
    <property type="match status" value="1"/>
</dbReference>
<dbReference type="InterPro" id="IPR036129">
    <property type="entry name" value="Glycerate_kinase_sf"/>
</dbReference>
<evidence type="ECO:0000256" key="2">
    <source>
        <dbReference type="ARBA" id="ARBA00022679"/>
    </source>
</evidence>
<dbReference type="SUPFAM" id="SSF110738">
    <property type="entry name" value="Glycerate kinase I"/>
    <property type="match status" value="1"/>
</dbReference>
<organism evidence="6 7">
    <name type="scientific">Companilactobacillus alimentarius DSM 20249</name>
    <dbReference type="NCBI Taxonomy" id="1423720"/>
    <lineage>
        <taxon>Bacteria</taxon>
        <taxon>Bacillati</taxon>
        <taxon>Bacillota</taxon>
        <taxon>Bacilli</taxon>
        <taxon>Lactobacillales</taxon>
        <taxon>Lactobacillaceae</taxon>
        <taxon>Companilactobacillus</taxon>
    </lineage>
</organism>
<evidence type="ECO:0000256" key="3">
    <source>
        <dbReference type="ARBA" id="ARBA00022777"/>
    </source>
</evidence>
<dbReference type="Pfam" id="PF02595">
    <property type="entry name" value="Gly_kinase"/>
    <property type="match status" value="1"/>
</dbReference>
<dbReference type="PANTHER" id="PTHR21599:SF0">
    <property type="entry name" value="GLYCERATE KINASE"/>
    <property type="match status" value="1"/>
</dbReference>
<proteinExistence type="inferred from homology"/>
<gene>
    <name evidence="6" type="ORF">LA20249_02140</name>
</gene>
<dbReference type="PIRSF" id="PIRSF006078">
    <property type="entry name" value="GlxK"/>
    <property type="match status" value="1"/>
</dbReference>
<dbReference type="KEGG" id="lali:LA20249_02140"/>
<dbReference type="EMBL" id="CP018867">
    <property type="protein sequence ID" value="AUI71070.1"/>
    <property type="molecule type" value="Genomic_DNA"/>
</dbReference>
<keyword evidence="7" id="KW-1185">Reference proteome</keyword>
<dbReference type="GO" id="GO:0031388">
    <property type="term" value="P:organic acid phosphorylation"/>
    <property type="evidence" value="ECO:0007669"/>
    <property type="project" value="UniProtKB-UniRule"/>
</dbReference>
<dbReference type="RefSeq" id="WP_057739382.1">
    <property type="nucleotide sequence ID" value="NZ_AZDQ01000043.1"/>
</dbReference>